<feature type="transmembrane region" description="Helical" evidence="1">
    <location>
        <begin position="285"/>
        <end position="305"/>
    </location>
</feature>
<dbReference type="AlphaFoldDB" id="A0A0L8V9J3"/>
<evidence type="ECO:0000313" key="2">
    <source>
        <dbReference type="EMBL" id="KOH45121.1"/>
    </source>
</evidence>
<reference evidence="3" key="1">
    <citation type="submission" date="2015-07" db="EMBL/GenBank/DDBJ databases">
        <title>Genome sequencing of Sunxiuqinia dokdonensis strain SK.</title>
        <authorList>
            <person name="Ahn S."/>
            <person name="Kim B.-C."/>
        </authorList>
    </citation>
    <scope>NUCLEOTIDE SEQUENCE [LARGE SCALE GENOMIC DNA]</scope>
    <source>
        <strain evidence="3">SK</strain>
    </source>
</reference>
<name>A0A0L8V9J3_9BACT</name>
<evidence type="ECO:0000256" key="1">
    <source>
        <dbReference type="SAM" id="Phobius"/>
    </source>
</evidence>
<dbReference type="PANTHER" id="PTHR37308">
    <property type="entry name" value="INTEGRAL MEMBRANE PROTEIN"/>
    <property type="match status" value="1"/>
</dbReference>
<accession>A0A0L8V9J3</accession>
<feature type="transmembrane region" description="Helical" evidence="1">
    <location>
        <begin position="101"/>
        <end position="119"/>
    </location>
</feature>
<dbReference type="OrthoDB" id="9793746at2"/>
<dbReference type="Pfam" id="PF04018">
    <property type="entry name" value="VCA0040-like"/>
    <property type="match status" value="1"/>
</dbReference>
<evidence type="ECO:0000313" key="3">
    <source>
        <dbReference type="Proteomes" id="UP000036958"/>
    </source>
</evidence>
<comment type="caution">
    <text evidence="2">The sequence shown here is derived from an EMBL/GenBank/DDBJ whole genome shotgun (WGS) entry which is preliminary data.</text>
</comment>
<evidence type="ECO:0008006" key="4">
    <source>
        <dbReference type="Google" id="ProtNLM"/>
    </source>
</evidence>
<keyword evidence="1" id="KW-0472">Membrane</keyword>
<dbReference type="EMBL" id="LGIA01000148">
    <property type="protein sequence ID" value="KOH45121.1"/>
    <property type="molecule type" value="Genomic_DNA"/>
</dbReference>
<feature type="transmembrane region" description="Helical" evidence="1">
    <location>
        <begin position="198"/>
        <end position="219"/>
    </location>
</feature>
<dbReference type="InterPro" id="IPR007163">
    <property type="entry name" value="VCA0040-like"/>
</dbReference>
<keyword evidence="3" id="KW-1185">Reference proteome</keyword>
<proteinExistence type="predicted"/>
<sequence>MNRTLKEYFLLTLKGMGMGAADVVPGVSGGTIAFITGIYQELINSIKSVNFNSLKLFFTGKFKAFWNEINGNFLFAVVLGIGISILSLAKGLEYLLNHHPILIWSFFFGLIVASAIYVGKDIGHWNTATIFALVAGAVIAYFITVITPAEAHTSYIFVFLSGSIAICAMILPGISGSFILVLLGMYKFILGAVSSFNLPVIAVFMTGAAIGIVLFSNLLSWLLKRFYDLTIALLAGFMIGSLNKVWPWKEVIETFIDRHGEVKPLLEQNVLPANYEAITGHSPQLLGAVSLAIAGFALIFIVEGISKRLQR</sequence>
<gene>
    <name evidence="2" type="ORF">NC99_19830</name>
</gene>
<dbReference type="Proteomes" id="UP000036958">
    <property type="component" value="Unassembled WGS sequence"/>
</dbReference>
<feature type="transmembrane region" description="Helical" evidence="1">
    <location>
        <begin position="155"/>
        <end position="186"/>
    </location>
</feature>
<organism evidence="2 3">
    <name type="scientific">Sunxiuqinia dokdonensis</name>
    <dbReference type="NCBI Taxonomy" id="1409788"/>
    <lineage>
        <taxon>Bacteria</taxon>
        <taxon>Pseudomonadati</taxon>
        <taxon>Bacteroidota</taxon>
        <taxon>Bacteroidia</taxon>
        <taxon>Marinilabiliales</taxon>
        <taxon>Prolixibacteraceae</taxon>
        <taxon>Sunxiuqinia</taxon>
    </lineage>
</organism>
<dbReference type="PANTHER" id="PTHR37308:SF1">
    <property type="entry name" value="POLYPRENYL-PHOSPHATE TRANSPORTER"/>
    <property type="match status" value="1"/>
</dbReference>
<dbReference type="RefSeq" id="WP_053182601.1">
    <property type="nucleotide sequence ID" value="NZ_LGIA01000148.1"/>
</dbReference>
<keyword evidence="1" id="KW-1133">Transmembrane helix</keyword>
<feature type="transmembrane region" description="Helical" evidence="1">
    <location>
        <begin position="69"/>
        <end position="89"/>
    </location>
</feature>
<dbReference type="STRING" id="1409788.NC99_19830"/>
<protein>
    <recommendedName>
        <fullName evidence="4">DUF368 domain-containing protein</fullName>
    </recommendedName>
</protein>
<feature type="transmembrane region" description="Helical" evidence="1">
    <location>
        <begin position="125"/>
        <end position="143"/>
    </location>
</feature>
<keyword evidence="1" id="KW-0812">Transmembrane</keyword>